<evidence type="ECO:0000256" key="4">
    <source>
        <dbReference type="ARBA" id="ARBA00022833"/>
    </source>
</evidence>
<keyword evidence="1 6" id="KW-0813">Transport</keyword>
<feature type="binding site" evidence="6">
    <location>
        <position position="501"/>
    </location>
    <ligand>
        <name>Zn(2+)</name>
        <dbReference type="ChEBI" id="CHEBI:29105"/>
    </ligand>
</feature>
<dbReference type="RefSeq" id="WP_140587754.1">
    <property type="nucleotide sequence ID" value="NZ_VFRR01000007.1"/>
</dbReference>
<dbReference type="HAMAP" id="MF_01871">
    <property type="entry name" value="DabA"/>
    <property type="match status" value="1"/>
</dbReference>
<reference evidence="7 8" key="1">
    <citation type="submission" date="2019-06" db="EMBL/GenBank/DDBJ databases">
        <title>A novel bacterium of genus Marinomonas, isolated from coastal sand.</title>
        <authorList>
            <person name="Huang H."/>
            <person name="Mo K."/>
            <person name="Hu Y."/>
        </authorList>
    </citation>
    <scope>NUCLEOTIDE SEQUENCE [LARGE SCALE GENOMIC DNA]</scope>
    <source>
        <strain evidence="7 8">HB171799</strain>
    </source>
</reference>
<comment type="caution">
    <text evidence="7">The sequence shown here is derived from an EMBL/GenBank/DDBJ whole genome shotgun (WGS) entry which is preliminary data.</text>
</comment>
<organism evidence="7 8">
    <name type="scientific">Maribrevibacterium harenarium</name>
    <dbReference type="NCBI Taxonomy" id="2589817"/>
    <lineage>
        <taxon>Bacteria</taxon>
        <taxon>Pseudomonadati</taxon>
        <taxon>Pseudomonadota</taxon>
        <taxon>Gammaproteobacteria</taxon>
        <taxon>Oceanospirillales</taxon>
        <taxon>Oceanospirillaceae</taxon>
        <taxon>Maribrevibacterium</taxon>
    </lineage>
</organism>
<comment type="subcellular location">
    <subcellularLocation>
        <location evidence="6">Cell membrane</location>
        <topology evidence="6">Peripheral membrane protein</topology>
    </subcellularLocation>
</comment>
<keyword evidence="5 6" id="KW-0472">Membrane</keyword>
<dbReference type="GO" id="GO:0008270">
    <property type="term" value="F:zinc ion binding"/>
    <property type="evidence" value="ECO:0007669"/>
    <property type="project" value="UniProtKB-UniRule"/>
</dbReference>
<evidence type="ECO:0000256" key="3">
    <source>
        <dbReference type="ARBA" id="ARBA00022723"/>
    </source>
</evidence>
<proteinExistence type="inferred from homology"/>
<dbReference type="PANTHER" id="PTHR38344:SF1">
    <property type="entry name" value="INORGANIC CARBON TRANSPORTER SUBUNIT DABA-RELATED"/>
    <property type="match status" value="1"/>
</dbReference>
<comment type="subunit">
    <text evidence="6">Forms a complex with DabB.</text>
</comment>
<dbReference type="Proteomes" id="UP000315901">
    <property type="component" value="Unassembled WGS sequence"/>
</dbReference>
<gene>
    <name evidence="6" type="primary">dabA</name>
    <name evidence="7" type="ORF">FJM67_05780</name>
</gene>
<protein>
    <recommendedName>
        <fullName evidence="6">Probable inorganic carbon transporter subunit DabA</fullName>
    </recommendedName>
</protein>
<dbReference type="Pfam" id="PF10070">
    <property type="entry name" value="DabA"/>
    <property type="match status" value="1"/>
</dbReference>
<keyword evidence="8" id="KW-1185">Reference proteome</keyword>
<dbReference type="AlphaFoldDB" id="A0A501X142"/>
<evidence type="ECO:0000313" key="7">
    <source>
        <dbReference type="EMBL" id="TPE54121.1"/>
    </source>
</evidence>
<evidence type="ECO:0000256" key="5">
    <source>
        <dbReference type="ARBA" id="ARBA00023136"/>
    </source>
</evidence>
<keyword evidence="4 6" id="KW-0862">Zinc</keyword>
<feature type="binding site" evidence="6">
    <location>
        <position position="343"/>
    </location>
    <ligand>
        <name>Zn(2+)</name>
        <dbReference type="ChEBI" id="CHEBI:29105"/>
    </ligand>
</feature>
<feature type="binding site" evidence="6">
    <location>
        <position position="516"/>
    </location>
    <ligand>
        <name>Zn(2+)</name>
        <dbReference type="ChEBI" id="CHEBI:29105"/>
    </ligand>
</feature>
<comment type="similarity">
    <text evidence="6">Belongs to the inorganic carbon transporter (TC 9.A.2) DabA family.</text>
</comment>
<sequence>MSEPTYSPLGSEYQQAIDAATRRIAPNWPLDRLIAVNPLWQYVDMPFEQATAEVAALGGASSYLPLTEYQRWYQEGKITPDKVLQAAQEYHLHLPLASLESRLFSPRAMPAPWRNLAAWADVDRPRDRMPWHDEVTHQISQFCAAHYQHQRPMLGRAYRSQAPNLYQHWLQVARSDKGLSIILDEPGLSDLFSLLPQQQEALFSLVIEALELTPEQLSYYGQSLLLDINGWASYLSYLRFEATKQGQQQDDLVALLAIKLAWEWVIWQHYARHHGAEFGTLKQGFFQQKQGIAYLLSRHDDDLLHARIWARALELSEQARLQQQLTGAEPARQHQSELQAIFCIDVRSEVYRRALESQSPHIETYGFAGFFGLPIEYEQAGTQLRRPQLPGLLAPAIKVVATQYDNSTLRRDNQQASLKRWGNTATATFSMVESMGWWYAFKLFKQSLGLTANQPPALDGPWQLSQEGKVLSSADQAQLAKGILETMGITNFAPTVLLVGHGSHSCNNLQNAALECGACGGQTGEVNVKVLAQLLNDSEVRQHLAQLGCYIPTGTRFVPALHHTITDEIRCFQALQHETIALWLKQATDLAQRERCQRGIPELAGLPAAERRHALQQRAQDWSQIRPEWGLANNQAFVIAPRRMSRNMNFDGRAFLHDYQWEQDTDFAILERLMTAPMLVTHWINAQYYFSTTDNHKFGSGNKVLHNAVGGHIGLFEGNGGDLRIGLAQQSLHDGRQWMHTPVRLSVYIRAPEHAIADIVARHPILQQLVHHRWLYVFCWQGASLSQLTEAGWETQQSSESTASVAQAS</sequence>
<dbReference type="InterPro" id="IPR018752">
    <property type="entry name" value="DabA"/>
</dbReference>
<name>A0A501X142_9GAMM</name>
<dbReference type="EMBL" id="VFRR01000007">
    <property type="protein sequence ID" value="TPE54121.1"/>
    <property type="molecule type" value="Genomic_DNA"/>
</dbReference>
<dbReference type="OrthoDB" id="9805101at2"/>
<evidence type="ECO:0000313" key="8">
    <source>
        <dbReference type="Proteomes" id="UP000315901"/>
    </source>
</evidence>
<evidence type="ECO:0000256" key="1">
    <source>
        <dbReference type="ARBA" id="ARBA00022448"/>
    </source>
</evidence>
<evidence type="ECO:0000256" key="2">
    <source>
        <dbReference type="ARBA" id="ARBA00022475"/>
    </source>
</evidence>
<comment type="cofactor">
    <cofactor evidence="6">
        <name>Zn(2+)</name>
        <dbReference type="ChEBI" id="CHEBI:29105"/>
    </cofactor>
</comment>
<accession>A0A501X142</accession>
<keyword evidence="3 6" id="KW-0479">Metal-binding</keyword>
<feature type="binding site" evidence="6">
    <location>
        <position position="345"/>
    </location>
    <ligand>
        <name>Zn(2+)</name>
        <dbReference type="ChEBI" id="CHEBI:29105"/>
    </ligand>
</feature>
<comment type="function">
    <text evidence="6">Part of an energy-coupled inorganic carbon pump.</text>
</comment>
<evidence type="ECO:0000256" key="6">
    <source>
        <dbReference type="HAMAP-Rule" id="MF_01871"/>
    </source>
</evidence>
<dbReference type="GO" id="GO:0005886">
    <property type="term" value="C:plasma membrane"/>
    <property type="evidence" value="ECO:0007669"/>
    <property type="project" value="UniProtKB-SubCell"/>
</dbReference>
<dbReference type="PANTHER" id="PTHR38344">
    <property type="entry name" value="UPF0753 PROTEIN AQ_863"/>
    <property type="match status" value="1"/>
</dbReference>
<keyword evidence="2 6" id="KW-1003">Cell membrane</keyword>